<dbReference type="InterPro" id="IPR007650">
    <property type="entry name" value="Zf-FLZ_dom"/>
</dbReference>
<evidence type="ECO:0000313" key="10">
    <source>
        <dbReference type="RefSeq" id="XP_022981069.1"/>
    </source>
</evidence>
<dbReference type="RefSeq" id="XP_022981069.1">
    <property type="nucleotide sequence ID" value="XM_023125301.1"/>
</dbReference>
<evidence type="ECO:0000256" key="6">
    <source>
        <dbReference type="PROSITE-ProRule" id="PRU01131"/>
    </source>
</evidence>
<feature type="region of interest" description="Disordered" evidence="7">
    <location>
        <begin position="1"/>
        <end position="57"/>
    </location>
</feature>
<dbReference type="PANTHER" id="PTHR33059">
    <property type="entry name" value="FCS-LIKE ZINC FINGER 5"/>
    <property type="match status" value="1"/>
</dbReference>
<keyword evidence="5" id="KW-0863">Zinc-finger</keyword>
<dbReference type="GO" id="GO:0005737">
    <property type="term" value="C:cytoplasm"/>
    <property type="evidence" value="ECO:0007669"/>
    <property type="project" value="UniProtKB-SubCell"/>
</dbReference>
<evidence type="ECO:0000313" key="9">
    <source>
        <dbReference type="Proteomes" id="UP000504608"/>
    </source>
</evidence>
<dbReference type="Proteomes" id="UP000504608">
    <property type="component" value="Unplaced"/>
</dbReference>
<keyword evidence="4" id="KW-0479">Metal-binding</keyword>
<protein>
    <submittedName>
        <fullName evidence="10">Uncharacterized protein LOC111480327</fullName>
    </submittedName>
</protein>
<dbReference type="Pfam" id="PF04570">
    <property type="entry name" value="zf-FLZ"/>
    <property type="match status" value="1"/>
</dbReference>
<evidence type="ECO:0000256" key="7">
    <source>
        <dbReference type="SAM" id="MobiDB-lite"/>
    </source>
</evidence>
<gene>
    <name evidence="10" type="primary">LOC111480327</name>
</gene>
<reference evidence="10" key="1">
    <citation type="submission" date="2025-08" db="UniProtKB">
        <authorList>
            <consortium name="RefSeq"/>
        </authorList>
    </citation>
    <scope>IDENTIFICATION</scope>
    <source>
        <tissue evidence="10">Young leaves</tissue>
    </source>
</reference>
<dbReference type="AlphaFoldDB" id="A0A6J1J0Z4"/>
<feature type="compositionally biased region" description="Polar residues" evidence="7">
    <location>
        <begin position="1"/>
        <end position="19"/>
    </location>
</feature>
<dbReference type="GO" id="GO:0008270">
    <property type="term" value="F:zinc ion binding"/>
    <property type="evidence" value="ECO:0007669"/>
    <property type="project" value="UniProtKB-KW"/>
</dbReference>
<organism evidence="9 10">
    <name type="scientific">Cucurbita maxima</name>
    <name type="common">Pumpkin</name>
    <name type="synonym">Winter squash</name>
    <dbReference type="NCBI Taxonomy" id="3661"/>
    <lineage>
        <taxon>Eukaryota</taxon>
        <taxon>Viridiplantae</taxon>
        <taxon>Streptophyta</taxon>
        <taxon>Embryophyta</taxon>
        <taxon>Tracheophyta</taxon>
        <taxon>Spermatophyta</taxon>
        <taxon>Magnoliopsida</taxon>
        <taxon>eudicotyledons</taxon>
        <taxon>Gunneridae</taxon>
        <taxon>Pentapetalae</taxon>
        <taxon>rosids</taxon>
        <taxon>fabids</taxon>
        <taxon>Cucurbitales</taxon>
        <taxon>Cucurbitaceae</taxon>
        <taxon>Cucurbiteae</taxon>
        <taxon>Cucurbita</taxon>
    </lineage>
</organism>
<evidence type="ECO:0000259" key="8">
    <source>
        <dbReference type="PROSITE" id="PS51795"/>
    </source>
</evidence>
<evidence type="ECO:0000256" key="1">
    <source>
        <dbReference type="ARBA" id="ARBA00004496"/>
    </source>
</evidence>
<keyword evidence="3" id="KW-0963">Cytoplasm</keyword>
<dbReference type="OrthoDB" id="1925036at2759"/>
<keyword evidence="5" id="KW-0862">Zinc</keyword>
<dbReference type="KEGG" id="cmax:111480327"/>
<dbReference type="GeneID" id="111480327"/>
<comment type="similarity">
    <text evidence="2">Belongs to the FLZ family.</text>
</comment>
<evidence type="ECO:0000256" key="2">
    <source>
        <dbReference type="ARBA" id="ARBA00009374"/>
    </source>
</evidence>
<comment type="subcellular location">
    <subcellularLocation>
        <location evidence="1">Cytoplasm</location>
    </subcellularLocation>
</comment>
<sequence length="148" mass="15957">MSLGNTSPAPIKKTTSMTDITFDLGGGGSIHDRLPPSPAPPTKPSSQQLMSPRNHRRHSIDLQDNANFLRDCSLCSRPLVPGRDIYMYRGDRGFCSDECRQQQMKQDERREKCSLASKKAAAKAAVVSSSAAVVPPQISGKGETVAAS</sequence>
<keyword evidence="9" id="KW-1185">Reference proteome</keyword>
<dbReference type="PANTHER" id="PTHR33059:SF4">
    <property type="entry name" value="FCS-LIKE ZINC FINGER 5"/>
    <property type="match status" value="1"/>
</dbReference>
<dbReference type="PROSITE" id="PS51795">
    <property type="entry name" value="ZF_FLZ"/>
    <property type="match status" value="1"/>
</dbReference>
<evidence type="ECO:0000256" key="4">
    <source>
        <dbReference type="ARBA" id="ARBA00022723"/>
    </source>
</evidence>
<accession>A0A6J1J0Z4</accession>
<proteinExistence type="inferred from homology"/>
<evidence type="ECO:0000256" key="3">
    <source>
        <dbReference type="ARBA" id="ARBA00022490"/>
    </source>
</evidence>
<name>A0A6J1J0Z4_CUCMA</name>
<evidence type="ECO:0000256" key="5">
    <source>
        <dbReference type="ARBA" id="ARBA00022771"/>
    </source>
</evidence>
<feature type="domain" description="FLZ-type" evidence="8">
    <location>
        <begin position="67"/>
        <end position="111"/>
    </location>
</feature>
<feature type="zinc finger region" description="FLZ-type" evidence="6">
    <location>
        <begin position="67"/>
        <end position="111"/>
    </location>
</feature>